<dbReference type="KEGG" id="wei:EQG49_11680"/>
<dbReference type="PANTHER" id="PTHR30561:SF0">
    <property type="entry name" value="GUANIDINIUM EXPORTER"/>
    <property type="match status" value="1"/>
</dbReference>
<dbReference type="RefSeq" id="WP_133364143.1">
    <property type="nucleotide sequence ID" value="NZ_CP037940.1"/>
</dbReference>
<dbReference type="SUPFAM" id="SSF103481">
    <property type="entry name" value="Multidrug resistance efflux transporter EmrE"/>
    <property type="match status" value="1"/>
</dbReference>
<evidence type="ECO:0000256" key="2">
    <source>
        <dbReference type="ARBA" id="ARBA00022448"/>
    </source>
</evidence>
<evidence type="ECO:0000256" key="6">
    <source>
        <dbReference type="ARBA" id="ARBA00023136"/>
    </source>
</evidence>
<evidence type="ECO:0000256" key="1">
    <source>
        <dbReference type="ARBA" id="ARBA00004651"/>
    </source>
</evidence>
<proteinExistence type="inferred from homology"/>
<protein>
    <submittedName>
        <fullName evidence="9">Multidrug efflux SMR transporter</fullName>
    </submittedName>
</protein>
<name>A0A4P6YWA6_9LACO</name>
<feature type="transmembrane region" description="Helical" evidence="8">
    <location>
        <begin position="29"/>
        <end position="50"/>
    </location>
</feature>
<evidence type="ECO:0000256" key="8">
    <source>
        <dbReference type="SAM" id="Phobius"/>
    </source>
</evidence>
<feature type="transmembrane region" description="Helical" evidence="8">
    <location>
        <begin position="84"/>
        <end position="103"/>
    </location>
</feature>
<keyword evidence="4 7" id="KW-0812">Transmembrane</keyword>
<dbReference type="OrthoDB" id="21828at2"/>
<dbReference type="Proteomes" id="UP000292886">
    <property type="component" value="Chromosome"/>
</dbReference>
<evidence type="ECO:0000256" key="4">
    <source>
        <dbReference type="ARBA" id="ARBA00022692"/>
    </source>
</evidence>
<evidence type="ECO:0000313" key="9">
    <source>
        <dbReference type="EMBL" id="QBO37066.1"/>
    </source>
</evidence>
<keyword evidence="5 8" id="KW-1133">Transmembrane helix</keyword>
<dbReference type="AlphaFoldDB" id="A0A4P6YWA6"/>
<organism evidence="9 10">
    <name type="scientific">Periweissella cryptocerci</name>
    <dbReference type="NCBI Taxonomy" id="2506420"/>
    <lineage>
        <taxon>Bacteria</taxon>
        <taxon>Bacillati</taxon>
        <taxon>Bacillota</taxon>
        <taxon>Bacilli</taxon>
        <taxon>Lactobacillales</taxon>
        <taxon>Lactobacillaceae</taxon>
        <taxon>Periweissella</taxon>
    </lineage>
</organism>
<dbReference type="FunFam" id="1.10.3730.20:FF:000001">
    <property type="entry name" value="Quaternary ammonium compound resistance transporter SugE"/>
    <property type="match status" value="1"/>
</dbReference>
<feature type="transmembrane region" description="Helical" evidence="8">
    <location>
        <begin position="57"/>
        <end position="78"/>
    </location>
</feature>
<evidence type="ECO:0000256" key="5">
    <source>
        <dbReference type="ARBA" id="ARBA00022989"/>
    </source>
</evidence>
<comment type="similarity">
    <text evidence="7">Belongs to the drug/metabolite transporter (DMT) superfamily. Small multidrug resistance (SMR) (TC 2.A.7.1) family.</text>
</comment>
<evidence type="ECO:0000313" key="10">
    <source>
        <dbReference type="Proteomes" id="UP000292886"/>
    </source>
</evidence>
<dbReference type="Gene3D" id="1.10.3730.20">
    <property type="match status" value="1"/>
</dbReference>
<reference evidence="10" key="1">
    <citation type="submission" date="2019-03" db="EMBL/GenBank/DDBJ databases">
        <title>Weissella sp. 26KH-42 Genome sequencing.</title>
        <authorList>
            <person name="Heo J."/>
            <person name="Kim S.-J."/>
            <person name="Kim J.-S."/>
            <person name="Hong S.-B."/>
            <person name="Kwon S.-W."/>
        </authorList>
    </citation>
    <scope>NUCLEOTIDE SEQUENCE [LARGE SCALE GENOMIC DNA]</scope>
    <source>
        <strain evidence="10">26KH-42</strain>
    </source>
</reference>
<keyword evidence="10" id="KW-1185">Reference proteome</keyword>
<dbReference type="InterPro" id="IPR000390">
    <property type="entry name" value="Small_drug/metabolite_transptr"/>
</dbReference>
<keyword evidence="2" id="KW-0813">Transport</keyword>
<evidence type="ECO:0000256" key="7">
    <source>
        <dbReference type="RuleBase" id="RU003942"/>
    </source>
</evidence>
<keyword evidence="3" id="KW-1003">Cell membrane</keyword>
<dbReference type="EMBL" id="CP037940">
    <property type="protein sequence ID" value="QBO37066.1"/>
    <property type="molecule type" value="Genomic_DNA"/>
</dbReference>
<comment type="subcellular location">
    <subcellularLocation>
        <location evidence="1 7">Cell membrane</location>
        <topology evidence="1 7">Multi-pass membrane protein</topology>
    </subcellularLocation>
</comment>
<dbReference type="GO" id="GO:0022857">
    <property type="term" value="F:transmembrane transporter activity"/>
    <property type="evidence" value="ECO:0007669"/>
    <property type="project" value="InterPro"/>
</dbReference>
<sequence>MSWIFLIIAGLFEIFGVVALNQFKIRANVWTVLGLMVTFGGSLSFLYLAMRGIEMGTAYAVWTGIGAAGGAIVGIIWYGESRSYTRILFVTLIIIAVVGLKIVS</sequence>
<dbReference type="InterPro" id="IPR037185">
    <property type="entry name" value="EmrE-like"/>
</dbReference>
<evidence type="ECO:0000256" key="3">
    <source>
        <dbReference type="ARBA" id="ARBA00022475"/>
    </source>
</evidence>
<accession>A0A4P6YWA6</accession>
<dbReference type="GO" id="GO:0005886">
    <property type="term" value="C:plasma membrane"/>
    <property type="evidence" value="ECO:0007669"/>
    <property type="project" value="UniProtKB-SubCell"/>
</dbReference>
<dbReference type="PANTHER" id="PTHR30561">
    <property type="entry name" value="SMR FAMILY PROTON-DEPENDENT DRUG EFFLUX TRANSPORTER SUGE"/>
    <property type="match status" value="1"/>
</dbReference>
<dbReference type="Pfam" id="PF00893">
    <property type="entry name" value="Multi_Drug_Res"/>
    <property type="match status" value="1"/>
</dbReference>
<dbReference type="InterPro" id="IPR045324">
    <property type="entry name" value="Small_multidrug_res"/>
</dbReference>
<gene>
    <name evidence="9" type="ORF">EQG49_11680</name>
</gene>
<keyword evidence="6 8" id="KW-0472">Membrane</keyword>